<name>A0A1D1W419_RAMVA</name>
<gene>
    <name evidence="1" type="primary">RvY_17348</name>
    <name evidence="1" type="synonym">RvY_17348.1</name>
    <name evidence="1" type="ORF">RvY_17348-1</name>
</gene>
<protein>
    <submittedName>
        <fullName evidence="1">Uncharacterized protein</fullName>
    </submittedName>
</protein>
<dbReference type="EMBL" id="BDGG01000015">
    <property type="protein sequence ID" value="GAV07523.1"/>
    <property type="molecule type" value="Genomic_DNA"/>
</dbReference>
<proteinExistence type="predicted"/>
<keyword evidence="2" id="KW-1185">Reference proteome</keyword>
<dbReference type="AlphaFoldDB" id="A0A1D1W419"/>
<sequence>MVLPSVFAGFFSRPKVCIGKELPGRTDRDGRFDVWDCDGRRRISSDGDQKCVTTPYGTACDRKSSRCNRENLEIETVQPIVQLPPDGTLMDESHSLVDDWDAVHHRGGHRHDVHRPALCAGSRSLGGVRLYISQTTCVLQASRICKD</sequence>
<accession>A0A1D1W419</accession>
<dbReference type="Proteomes" id="UP000186922">
    <property type="component" value="Unassembled WGS sequence"/>
</dbReference>
<comment type="caution">
    <text evidence="1">The sequence shown here is derived from an EMBL/GenBank/DDBJ whole genome shotgun (WGS) entry which is preliminary data.</text>
</comment>
<evidence type="ECO:0000313" key="2">
    <source>
        <dbReference type="Proteomes" id="UP000186922"/>
    </source>
</evidence>
<evidence type="ECO:0000313" key="1">
    <source>
        <dbReference type="EMBL" id="GAV07523.1"/>
    </source>
</evidence>
<organism evidence="1 2">
    <name type="scientific">Ramazzottius varieornatus</name>
    <name type="common">Water bear</name>
    <name type="synonym">Tardigrade</name>
    <dbReference type="NCBI Taxonomy" id="947166"/>
    <lineage>
        <taxon>Eukaryota</taxon>
        <taxon>Metazoa</taxon>
        <taxon>Ecdysozoa</taxon>
        <taxon>Tardigrada</taxon>
        <taxon>Eutardigrada</taxon>
        <taxon>Parachela</taxon>
        <taxon>Hypsibioidea</taxon>
        <taxon>Ramazzottiidae</taxon>
        <taxon>Ramazzottius</taxon>
    </lineage>
</organism>
<reference evidence="1 2" key="1">
    <citation type="journal article" date="2016" name="Nat. Commun.">
        <title>Extremotolerant tardigrade genome and improved radiotolerance of human cultured cells by tardigrade-unique protein.</title>
        <authorList>
            <person name="Hashimoto T."/>
            <person name="Horikawa D.D."/>
            <person name="Saito Y."/>
            <person name="Kuwahara H."/>
            <person name="Kozuka-Hata H."/>
            <person name="Shin-I T."/>
            <person name="Minakuchi Y."/>
            <person name="Ohishi K."/>
            <person name="Motoyama A."/>
            <person name="Aizu T."/>
            <person name="Enomoto A."/>
            <person name="Kondo K."/>
            <person name="Tanaka S."/>
            <person name="Hara Y."/>
            <person name="Koshikawa S."/>
            <person name="Sagara H."/>
            <person name="Miura T."/>
            <person name="Yokobori S."/>
            <person name="Miyagawa K."/>
            <person name="Suzuki Y."/>
            <person name="Kubo T."/>
            <person name="Oyama M."/>
            <person name="Kohara Y."/>
            <person name="Fujiyama A."/>
            <person name="Arakawa K."/>
            <person name="Katayama T."/>
            <person name="Toyoda A."/>
            <person name="Kunieda T."/>
        </authorList>
    </citation>
    <scope>NUCLEOTIDE SEQUENCE [LARGE SCALE GENOMIC DNA]</scope>
    <source>
        <strain evidence="1 2">YOKOZUNA-1</strain>
    </source>
</reference>